<accession>A0ABD7D8P1</accession>
<dbReference type="PANTHER" id="PTHR45674:SF4">
    <property type="entry name" value="DNA LIGASE 1"/>
    <property type="match status" value="1"/>
</dbReference>
<evidence type="ECO:0000259" key="5">
    <source>
        <dbReference type="PROSITE" id="PS50160"/>
    </source>
</evidence>
<protein>
    <recommendedName>
        <fullName evidence="2">DNA ligase (ATP)</fullName>
        <ecNumber evidence="2">6.5.1.1</ecNumber>
    </recommendedName>
</protein>
<dbReference type="InterPro" id="IPR016059">
    <property type="entry name" value="DNA_ligase_ATP-dep_CS"/>
</dbReference>
<evidence type="ECO:0000256" key="2">
    <source>
        <dbReference type="ARBA" id="ARBA00012727"/>
    </source>
</evidence>
<dbReference type="InterPro" id="IPR050191">
    <property type="entry name" value="ATP-dep_DNA_ligase"/>
</dbReference>
<dbReference type="PROSITE" id="PS50160">
    <property type="entry name" value="DNA_LIGASE_A3"/>
    <property type="match status" value="1"/>
</dbReference>
<dbReference type="PANTHER" id="PTHR45674">
    <property type="entry name" value="DNA LIGASE 1/3 FAMILY MEMBER"/>
    <property type="match status" value="1"/>
</dbReference>
<name>A0ABD7D8P1_9ACTN</name>
<dbReference type="CDD" id="cd07906">
    <property type="entry name" value="Adenylation_DNA_ligase_LigD_LigC"/>
    <property type="match status" value="1"/>
</dbReference>
<dbReference type="Pfam" id="PF01068">
    <property type="entry name" value="DNA_ligase_A_M"/>
    <property type="match status" value="1"/>
</dbReference>
<dbReference type="Proteomes" id="UP000623926">
    <property type="component" value="Plasmid unnamed3"/>
</dbReference>
<dbReference type="CDD" id="cd07971">
    <property type="entry name" value="OBF_DNA_ligase_LigD"/>
    <property type="match status" value="1"/>
</dbReference>
<evidence type="ECO:0000256" key="4">
    <source>
        <dbReference type="ARBA" id="ARBA00034003"/>
    </source>
</evidence>
<dbReference type="Pfam" id="PF04679">
    <property type="entry name" value="DNA_ligase_A_C"/>
    <property type="match status" value="1"/>
</dbReference>
<evidence type="ECO:0000313" key="6">
    <source>
        <dbReference type="EMBL" id="QRV39193.1"/>
    </source>
</evidence>
<dbReference type="InterPro" id="IPR012340">
    <property type="entry name" value="NA-bd_OB-fold"/>
</dbReference>
<dbReference type="Gene3D" id="2.40.50.140">
    <property type="entry name" value="Nucleic acid-binding proteins"/>
    <property type="match status" value="1"/>
</dbReference>
<dbReference type="GO" id="GO:0003910">
    <property type="term" value="F:DNA ligase (ATP) activity"/>
    <property type="evidence" value="ECO:0007669"/>
    <property type="project" value="UniProtKB-EC"/>
</dbReference>
<comment type="catalytic activity">
    <reaction evidence="4">
        <text>ATP + (deoxyribonucleotide)n-3'-hydroxyl + 5'-phospho-(deoxyribonucleotide)m = (deoxyribonucleotide)n+m + AMP + diphosphate.</text>
        <dbReference type="EC" id="6.5.1.1"/>
    </reaction>
</comment>
<dbReference type="RefSeq" id="WP_030704882.1">
    <property type="nucleotide sequence ID" value="NZ_CP070247.1"/>
</dbReference>
<dbReference type="EMBL" id="CP070247">
    <property type="protein sequence ID" value="QRV39193.1"/>
    <property type="molecule type" value="Genomic_DNA"/>
</dbReference>
<evidence type="ECO:0000313" key="7">
    <source>
        <dbReference type="Proteomes" id="UP000623926"/>
    </source>
</evidence>
<proteinExistence type="inferred from homology"/>
<dbReference type="Gene3D" id="3.30.470.30">
    <property type="entry name" value="DNA ligase/mRNA capping enzyme"/>
    <property type="match status" value="1"/>
</dbReference>
<dbReference type="InterPro" id="IPR012310">
    <property type="entry name" value="DNA_ligase_ATP-dep_cent"/>
</dbReference>
<dbReference type="SUPFAM" id="SSF50249">
    <property type="entry name" value="Nucleic acid-binding proteins"/>
    <property type="match status" value="1"/>
</dbReference>
<feature type="domain" description="ATP-dependent DNA ligase family profile" evidence="5">
    <location>
        <begin position="111"/>
        <end position="225"/>
    </location>
</feature>
<geneLocation type="plasmid" evidence="6 7">
    <name>unnamed3</name>
</geneLocation>
<gene>
    <name evidence="6" type="ORF">I6J42_34540</name>
</gene>
<evidence type="ECO:0000256" key="3">
    <source>
        <dbReference type="ARBA" id="ARBA00022598"/>
    </source>
</evidence>
<keyword evidence="3 6" id="KW-0436">Ligase</keyword>
<organism evidence="6 7">
    <name type="scientific">Streptomyces californicus</name>
    <dbReference type="NCBI Taxonomy" id="67351"/>
    <lineage>
        <taxon>Bacteria</taxon>
        <taxon>Bacillati</taxon>
        <taxon>Actinomycetota</taxon>
        <taxon>Actinomycetes</taxon>
        <taxon>Kitasatosporales</taxon>
        <taxon>Streptomycetaceae</taxon>
        <taxon>Streptomyces</taxon>
    </lineage>
</organism>
<dbReference type="InterPro" id="IPR012309">
    <property type="entry name" value="DNA_ligase_ATP-dep_C"/>
</dbReference>
<dbReference type="SUPFAM" id="SSF56091">
    <property type="entry name" value="DNA ligase/mRNA capping enzyme, catalytic domain"/>
    <property type="match status" value="1"/>
</dbReference>
<dbReference type="EC" id="6.5.1.1" evidence="2"/>
<evidence type="ECO:0000256" key="1">
    <source>
        <dbReference type="ARBA" id="ARBA00007572"/>
    </source>
</evidence>
<comment type="similarity">
    <text evidence="1">Belongs to the ATP-dependent DNA ligase family.</text>
</comment>
<reference evidence="6 7" key="1">
    <citation type="submission" date="2021-02" db="EMBL/GenBank/DDBJ databases">
        <title>FDA dAtabase for Regulatory Grade micrObial Sequences (FDA-ARGOS): Supporting development and validation of Infectious Disease Dx tests.</title>
        <authorList>
            <person name="Sproer C."/>
            <person name="Gronow S."/>
            <person name="Severitt S."/>
            <person name="Schroder I."/>
            <person name="Tallon L."/>
            <person name="Sadzewicz L."/>
            <person name="Zhao X."/>
            <person name="Boylan J."/>
            <person name="Ott S."/>
            <person name="Bowen H."/>
            <person name="Vavikolanu K."/>
            <person name="Mehta A."/>
            <person name="Aluvathingal J."/>
            <person name="Nadendla S."/>
            <person name="Lowell S."/>
            <person name="Myers T."/>
            <person name="Yan Y."/>
            <person name="Sichtig H."/>
        </authorList>
    </citation>
    <scope>NUCLEOTIDE SEQUENCE [LARGE SCALE GENOMIC DNA]</scope>
    <source>
        <strain evidence="6 7">FDAARGOS_1212</strain>
        <plasmid evidence="6 7">unnamed3</plasmid>
    </source>
</reference>
<dbReference type="PROSITE" id="PS00333">
    <property type="entry name" value="DNA_LIGASE_A2"/>
    <property type="match status" value="1"/>
</dbReference>
<sequence length="310" mass="33204">MLATPGPLPSAGVEDRWAFEVKQDGQRAMVYLPGDGTILVRARSGTDITAAYPELLPLAGVLGARSAVLDGEIVALDDQGRSDFERLQQRMGIVGAPAKAARMAALVPARLMLFDVVHLDRQLLTGLPYAERRGLLEGLGLAGPAWSTPAAITGHGAEAWEMAQGAGLEGLIAKRLTSRYEPGARSKNWVKIKVHRLADVVIGGWVPGRGRLSGLPGAVLVGERHDGLLYYAGSVGTGWSQAERTRLAALLQALTTDTCPFGQIPPVTGARWVLPQLVGEVRYTSRTRAGRLRHPSWHRSRPDLAPDDLA</sequence>
<keyword evidence="6" id="KW-0614">Plasmid</keyword>
<dbReference type="AlphaFoldDB" id="A0ABD7D8P1"/>
<dbReference type="Gene3D" id="3.30.1490.70">
    <property type="match status" value="1"/>
</dbReference>